<sequence length="38" mass="3925">MSTYKKITELDAASALDGTEPLEVVQSSASVKATGVQV</sequence>
<dbReference type="EMBL" id="LAZR01046991">
    <property type="protein sequence ID" value="KKK95253.1"/>
    <property type="molecule type" value="Genomic_DNA"/>
</dbReference>
<reference evidence="1" key="1">
    <citation type="journal article" date="2015" name="Nature">
        <title>Complex archaea that bridge the gap between prokaryotes and eukaryotes.</title>
        <authorList>
            <person name="Spang A."/>
            <person name="Saw J.H."/>
            <person name="Jorgensen S.L."/>
            <person name="Zaremba-Niedzwiedzka K."/>
            <person name="Martijn J."/>
            <person name="Lind A.E."/>
            <person name="van Eijk R."/>
            <person name="Schleper C."/>
            <person name="Guy L."/>
            <person name="Ettema T.J."/>
        </authorList>
    </citation>
    <scope>NUCLEOTIDE SEQUENCE</scope>
</reference>
<evidence type="ECO:0000313" key="1">
    <source>
        <dbReference type="EMBL" id="KKK95253.1"/>
    </source>
</evidence>
<feature type="non-terminal residue" evidence="1">
    <location>
        <position position="38"/>
    </location>
</feature>
<gene>
    <name evidence="1" type="ORF">LCGC14_2674660</name>
</gene>
<comment type="caution">
    <text evidence="1">The sequence shown here is derived from an EMBL/GenBank/DDBJ whole genome shotgun (WGS) entry which is preliminary data.</text>
</comment>
<organism evidence="1">
    <name type="scientific">marine sediment metagenome</name>
    <dbReference type="NCBI Taxonomy" id="412755"/>
    <lineage>
        <taxon>unclassified sequences</taxon>
        <taxon>metagenomes</taxon>
        <taxon>ecological metagenomes</taxon>
    </lineage>
</organism>
<proteinExistence type="predicted"/>
<dbReference type="AlphaFoldDB" id="A0A0F8ZN25"/>
<protein>
    <submittedName>
        <fullName evidence="1">Uncharacterized protein</fullName>
    </submittedName>
</protein>
<accession>A0A0F8ZN25</accession>
<name>A0A0F8ZN25_9ZZZZ</name>